<feature type="region of interest" description="Disordered" evidence="2">
    <location>
        <begin position="1"/>
        <end position="28"/>
    </location>
</feature>
<proteinExistence type="predicted"/>
<evidence type="ECO:0000256" key="2">
    <source>
        <dbReference type="SAM" id="MobiDB-lite"/>
    </source>
</evidence>
<reference evidence="5" key="1">
    <citation type="submission" date="2016-06" db="UniProtKB">
        <authorList>
            <consortium name="WormBaseParasite"/>
        </authorList>
    </citation>
    <scope>IDENTIFICATION</scope>
</reference>
<dbReference type="EMBL" id="UYWY01025520">
    <property type="protein sequence ID" value="VDM49751.1"/>
    <property type="molecule type" value="Genomic_DNA"/>
</dbReference>
<evidence type="ECO:0000313" key="5">
    <source>
        <dbReference type="WBParaSite" id="TCNE_0001843401-mRNA-1"/>
    </source>
</evidence>
<protein>
    <submittedName>
        <fullName evidence="5">GTD-binding domain-containing protein</fullName>
    </submittedName>
</protein>
<evidence type="ECO:0000313" key="3">
    <source>
        <dbReference type="EMBL" id="VDM49751.1"/>
    </source>
</evidence>
<feature type="coiled-coil region" evidence="1">
    <location>
        <begin position="56"/>
        <end position="114"/>
    </location>
</feature>
<keyword evidence="1" id="KW-0175">Coiled coil</keyword>
<dbReference type="WBParaSite" id="TCNE_0001843401-mRNA-1">
    <property type="protein sequence ID" value="TCNE_0001843401-mRNA-1"/>
    <property type="gene ID" value="TCNE_0001843401"/>
</dbReference>
<name>A0A183VCG0_TOXCA</name>
<evidence type="ECO:0000256" key="1">
    <source>
        <dbReference type="SAM" id="Coils"/>
    </source>
</evidence>
<dbReference type="AlphaFoldDB" id="A0A183VCG0"/>
<feature type="compositionally biased region" description="Polar residues" evidence="2">
    <location>
        <begin position="11"/>
        <end position="28"/>
    </location>
</feature>
<accession>A0A183VCG0</accession>
<keyword evidence="4" id="KW-1185">Reference proteome</keyword>
<reference evidence="3 4" key="2">
    <citation type="submission" date="2018-11" db="EMBL/GenBank/DDBJ databases">
        <authorList>
            <consortium name="Pathogen Informatics"/>
        </authorList>
    </citation>
    <scope>NUCLEOTIDE SEQUENCE [LARGE SCALE GENOMIC DNA]</scope>
</reference>
<organism evidence="4 5">
    <name type="scientific">Toxocara canis</name>
    <name type="common">Canine roundworm</name>
    <dbReference type="NCBI Taxonomy" id="6265"/>
    <lineage>
        <taxon>Eukaryota</taxon>
        <taxon>Metazoa</taxon>
        <taxon>Ecdysozoa</taxon>
        <taxon>Nematoda</taxon>
        <taxon>Chromadorea</taxon>
        <taxon>Rhabditida</taxon>
        <taxon>Spirurina</taxon>
        <taxon>Ascaridomorpha</taxon>
        <taxon>Ascaridoidea</taxon>
        <taxon>Toxocaridae</taxon>
        <taxon>Toxocara</taxon>
    </lineage>
</organism>
<sequence>MDATGADIVKNVNQPKAVSTDSGVSASISRDTHSYVNSEVSEGLRPIVVAEMKRYAEKLRRIRQHYEAKLSRYEEMQVEWIAMREQEEAAMRLTREQEKEVNQLRQEVNSANEEICNAE</sequence>
<gene>
    <name evidence="3" type="ORF">TCNE_LOCUS18430</name>
</gene>
<evidence type="ECO:0000313" key="4">
    <source>
        <dbReference type="Proteomes" id="UP000050794"/>
    </source>
</evidence>
<dbReference type="Proteomes" id="UP000050794">
    <property type="component" value="Unassembled WGS sequence"/>
</dbReference>